<evidence type="ECO:0000313" key="1">
    <source>
        <dbReference type="EMBL" id="TGJ88438.1"/>
    </source>
</evidence>
<gene>
    <name evidence="1" type="ORF">E0Z10_g382</name>
</gene>
<sequence length="148" mass="16530">MRYFDKVEHPFTRALLDIYIEKKKEPLWWSGFAYGASPFPNKTASRRIAHALRDALAAAGYDRFGRRVLVDGESSAIADLYGTLRVSAQKKSYSALKYNFGEIRTVSILKGNHSKTARQNMAHGRVKGDSLITSEGDMRTRTLAASEG</sequence>
<reference evidence="1 2" key="1">
    <citation type="submission" date="2019-03" db="EMBL/GenBank/DDBJ databases">
        <title>Draft genome sequence of Xylaria hypoxylon DSM 108379, a ubiquitous saprotrophic-parasitic fungi on hardwood.</title>
        <authorList>
            <person name="Buettner E."/>
            <person name="Leonhardt S."/>
            <person name="Gebauer A.M."/>
            <person name="Liers C."/>
            <person name="Hofrichter M."/>
            <person name="Kellner H."/>
        </authorList>
    </citation>
    <scope>NUCLEOTIDE SEQUENCE [LARGE SCALE GENOMIC DNA]</scope>
    <source>
        <strain evidence="1 2">DSM 108379</strain>
    </source>
</reference>
<proteinExistence type="predicted"/>
<name>A0A4Z0Z857_9PEZI</name>
<dbReference type="AlphaFoldDB" id="A0A4Z0Z857"/>
<dbReference type="OrthoDB" id="5238363at2759"/>
<dbReference type="Proteomes" id="UP000297716">
    <property type="component" value="Unassembled WGS sequence"/>
</dbReference>
<keyword evidence="2" id="KW-1185">Reference proteome</keyword>
<accession>A0A4Z0Z857</accession>
<dbReference type="EMBL" id="SKBN01000003">
    <property type="protein sequence ID" value="TGJ88438.1"/>
    <property type="molecule type" value="Genomic_DNA"/>
</dbReference>
<evidence type="ECO:0000313" key="2">
    <source>
        <dbReference type="Proteomes" id="UP000297716"/>
    </source>
</evidence>
<comment type="caution">
    <text evidence="1">The sequence shown here is derived from an EMBL/GenBank/DDBJ whole genome shotgun (WGS) entry which is preliminary data.</text>
</comment>
<organism evidence="1 2">
    <name type="scientific">Xylaria hypoxylon</name>
    <dbReference type="NCBI Taxonomy" id="37992"/>
    <lineage>
        <taxon>Eukaryota</taxon>
        <taxon>Fungi</taxon>
        <taxon>Dikarya</taxon>
        <taxon>Ascomycota</taxon>
        <taxon>Pezizomycotina</taxon>
        <taxon>Sordariomycetes</taxon>
        <taxon>Xylariomycetidae</taxon>
        <taxon>Xylariales</taxon>
        <taxon>Xylariaceae</taxon>
        <taxon>Xylaria</taxon>
    </lineage>
</organism>
<protein>
    <submittedName>
        <fullName evidence="1">Uncharacterized protein</fullName>
    </submittedName>
</protein>